<keyword evidence="3" id="KW-1185">Reference proteome</keyword>
<protein>
    <submittedName>
        <fullName evidence="2">XRE family transcriptional regulator</fullName>
    </submittedName>
</protein>
<dbReference type="SUPFAM" id="SSF47413">
    <property type="entry name" value="lambda repressor-like DNA-binding domains"/>
    <property type="match status" value="1"/>
</dbReference>
<dbReference type="CDD" id="cd00093">
    <property type="entry name" value="HTH_XRE"/>
    <property type="match status" value="1"/>
</dbReference>
<name>A0A3S9HHE6_9BURK</name>
<dbReference type="EMBL" id="CP034464">
    <property type="protein sequence ID" value="AZP11532.1"/>
    <property type="molecule type" value="Genomic_DNA"/>
</dbReference>
<dbReference type="InterPro" id="IPR010982">
    <property type="entry name" value="Lambda_DNA-bd_dom_sf"/>
</dbReference>
<dbReference type="Proteomes" id="UP000275663">
    <property type="component" value="Chromosome"/>
</dbReference>
<accession>A0A3S9HHE6</accession>
<evidence type="ECO:0000313" key="2">
    <source>
        <dbReference type="EMBL" id="AZP11532.1"/>
    </source>
</evidence>
<dbReference type="Gene3D" id="1.10.260.40">
    <property type="entry name" value="lambda repressor-like DNA-binding domains"/>
    <property type="match status" value="1"/>
</dbReference>
<evidence type="ECO:0000313" key="3">
    <source>
        <dbReference type="Proteomes" id="UP000275663"/>
    </source>
</evidence>
<sequence length="258" mass="30272">MPKATTLVDSLKRELKARNITYAELATRISMSEASVKRMFSQKNFTLQRLDDILQATEISLRDLALNSGEESLISELTFEQEKEIINDPKEFLVAVSALNLLTVEQMIKIYELTEVEVIKYLLRLDKIGFLELLPNNRVKLLVSRTFRWIPNGPIQNDFRDQAYAEYLSCDFNGDHELMRLINVMLSKQSVNALLNRLKQVAREFSEQHQEDAKLPFEEKHRMSFMLAARPWLPQQFKALVRKEYIEQYEEKKNKKKL</sequence>
<dbReference type="InterPro" id="IPR001387">
    <property type="entry name" value="Cro/C1-type_HTH"/>
</dbReference>
<feature type="domain" description="HTH cro/C1-type" evidence="1">
    <location>
        <begin position="11"/>
        <end position="64"/>
    </location>
</feature>
<dbReference type="Pfam" id="PF13443">
    <property type="entry name" value="HTH_26"/>
    <property type="match status" value="1"/>
</dbReference>
<evidence type="ECO:0000259" key="1">
    <source>
        <dbReference type="PROSITE" id="PS50943"/>
    </source>
</evidence>
<dbReference type="RefSeq" id="WP_126126920.1">
    <property type="nucleotide sequence ID" value="NZ_CP034464.1"/>
</dbReference>
<reference evidence="2 3" key="1">
    <citation type="journal article" date="2011" name="Int. J. Syst. Evol. Microbiol.">
        <title>Description of Undibacterium oligocarboniphilum sp. nov., isolated from purified water, and Undibacterium pigrum strain CCUG 49012 as the type strain of Undibacterium parvum sp. nov., and emended descriptions of the genus Undibacterium and the species Undibacterium pigrum.</title>
        <authorList>
            <person name="Eder W."/>
            <person name="Wanner G."/>
            <person name="Ludwig W."/>
            <person name="Busse H.J."/>
            <person name="Ziemke-Kageler F."/>
            <person name="Lang E."/>
        </authorList>
    </citation>
    <scope>NUCLEOTIDE SEQUENCE [LARGE SCALE GENOMIC DNA]</scope>
    <source>
        <strain evidence="2 3">DSM 23061</strain>
    </source>
</reference>
<organism evidence="2 3">
    <name type="scientific">Undibacterium parvum</name>
    <dbReference type="NCBI Taxonomy" id="401471"/>
    <lineage>
        <taxon>Bacteria</taxon>
        <taxon>Pseudomonadati</taxon>
        <taxon>Pseudomonadota</taxon>
        <taxon>Betaproteobacteria</taxon>
        <taxon>Burkholderiales</taxon>
        <taxon>Oxalobacteraceae</taxon>
        <taxon>Undibacterium</taxon>
    </lineage>
</organism>
<dbReference type="OrthoDB" id="5298444at2"/>
<dbReference type="GO" id="GO:0003677">
    <property type="term" value="F:DNA binding"/>
    <property type="evidence" value="ECO:0007669"/>
    <property type="project" value="InterPro"/>
</dbReference>
<dbReference type="AlphaFoldDB" id="A0A3S9HHE6"/>
<gene>
    <name evidence="2" type="ORF">EJN92_05670</name>
</gene>
<dbReference type="PROSITE" id="PS50943">
    <property type="entry name" value="HTH_CROC1"/>
    <property type="match status" value="1"/>
</dbReference>
<dbReference type="SMART" id="SM00530">
    <property type="entry name" value="HTH_XRE"/>
    <property type="match status" value="1"/>
</dbReference>
<proteinExistence type="predicted"/>
<dbReference type="KEGG" id="upv:EJN92_05670"/>